<evidence type="ECO:0000256" key="1">
    <source>
        <dbReference type="ARBA" id="ARBA00001974"/>
    </source>
</evidence>
<dbReference type="InterPro" id="IPR013786">
    <property type="entry name" value="AcylCoA_DH/ox_N"/>
</dbReference>
<dbReference type="Pfam" id="PF02771">
    <property type="entry name" value="Acyl-CoA_dh_N"/>
    <property type="match status" value="1"/>
</dbReference>
<evidence type="ECO:0000256" key="5">
    <source>
        <dbReference type="ARBA" id="ARBA00023002"/>
    </source>
</evidence>
<evidence type="ECO:0000259" key="7">
    <source>
        <dbReference type="Pfam" id="PF00441"/>
    </source>
</evidence>
<dbReference type="Pfam" id="PF02770">
    <property type="entry name" value="Acyl-CoA_dh_M"/>
    <property type="match status" value="1"/>
</dbReference>
<dbReference type="InterPro" id="IPR046373">
    <property type="entry name" value="Acyl-CoA_Oxase/DH_mid-dom_sf"/>
</dbReference>
<organism evidence="10 11">
    <name type="scientific">SAR86 cluster bacterium</name>
    <dbReference type="NCBI Taxonomy" id="2030880"/>
    <lineage>
        <taxon>Bacteria</taxon>
        <taxon>Pseudomonadati</taxon>
        <taxon>Pseudomonadota</taxon>
        <taxon>Gammaproteobacteria</taxon>
        <taxon>SAR86 cluster</taxon>
    </lineage>
</organism>
<dbReference type="GO" id="GO:0050660">
    <property type="term" value="F:flavin adenine dinucleotide binding"/>
    <property type="evidence" value="ECO:0007669"/>
    <property type="project" value="InterPro"/>
</dbReference>
<dbReference type="AlphaFoldDB" id="A0A972VYR6"/>
<evidence type="ECO:0000256" key="4">
    <source>
        <dbReference type="ARBA" id="ARBA00022827"/>
    </source>
</evidence>
<feature type="domain" description="Acyl-CoA dehydrogenase/oxidase N-terminal" evidence="9">
    <location>
        <begin position="23"/>
        <end position="139"/>
    </location>
</feature>
<dbReference type="PANTHER" id="PTHR43292">
    <property type="entry name" value="ACYL-COA DEHYDROGENASE"/>
    <property type="match status" value="1"/>
</dbReference>
<evidence type="ECO:0000256" key="6">
    <source>
        <dbReference type="RuleBase" id="RU362125"/>
    </source>
</evidence>
<dbReference type="InterPro" id="IPR037069">
    <property type="entry name" value="AcylCoA_DH/ox_N_sf"/>
</dbReference>
<sequence>MPAASSAPVKRWWAEIVAAELTSQYQLFRDEVRTMLAAELTDEMKQATAKTTTVFADRDVALAWQKILHRRGWAGVAWPVEFGGTGWDITQRHIFAQECTRAGAPDLIPLGLRMLAPVLFRYGTKLQQDYYLPKILTGEHYWCQGYSEPSSGSDLASLQMRAVRDGDDYVLDGTKIWTTHAHFADHIFCLVRTDPSARKQAGISFILVEMDRPGVSVKPIVTLAGDHEVNQVFFDAVRVPITHRVGEENDGWSVAKYLLEFERGGGTASTGLWSGLLETETLLDALAKDLTANEMAELRGRAATLQMAITALQQMEDTVLAKLARGQNPGPNSSLLKLLSSNLGQSLAALKMSTLAYYAVPNNNQLMRLGEPGIGTQAASTATAIYLNNRASTIFGGSNEVQKNIIAKTVLGL</sequence>
<dbReference type="SUPFAM" id="SSF56645">
    <property type="entry name" value="Acyl-CoA dehydrogenase NM domain-like"/>
    <property type="match status" value="1"/>
</dbReference>
<dbReference type="PANTHER" id="PTHR43292:SF3">
    <property type="entry name" value="ACYL-COA DEHYDROGENASE FADE29"/>
    <property type="match status" value="1"/>
</dbReference>
<evidence type="ECO:0000256" key="3">
    <source>
        <dbReference type="ARBA" id="ARBA00022630"/>
    </source>
</evidence>
<dbReference type="InterPro" id="IPR009075">
    <property type="entry name" value="AcylCo_DH/oxidase_C"/>
</dbReference>
<dbReference type="InterPro" id="IPR052161">
    <property type="entry name" value="Mycobact_Acyl-CoA_DH"/>
</dbReference>
<evidence type="ECO:0000313" key="10">
    <source>
        <dbReference type="EMBL" id="NQV66128.1"/>
    </source>
</evidence>
<dbReference type="SUPFAM" id="SSF47203">
    <property type="entry name" value="Acyl-CoA dehydrogenase C-terminal domain-like"/>
    <property type="match status" value="1"/>
</dbReference>
<dbReference type="Gene3D" id="1.10.540.10">
    <property type="entry name" value="Acyl-CoA dehydrogenase/oxidase, N-terminal domain"/>
    <property type="match status" value="1"/>
</dbReference>
<dbReference type="Gene3D" id="2.40.110.10">
    <property type="entry name" value="Butyryl-CoA Dehydrogenase, subunit A, domain 2"/>
    <property type="match status" value="1"/>
</dbReference>
<keyword evidence="4 6" id="KW-0274">FAD</keyword>
<proteinExistence type="inferred from homology"/>
<reference evidence="10" key="1">
    <citation type="submission" date="2020-05" db="EMBL/GenBank/DDBJ databases">
        <title>Sulfur intermediates as new biogeochemical hubs in an aquatic model microbial ecosystem.</title>
        <authorList>
            <person name="Vigneron A."/>
        </authorList>
    </citation>
    <scope>NUCLEOTIDE SEQUENCE</scope>
    <source>
        <strain evidence="10">Bin.250</strain>
    </source>
</reference>
<feature type="domain" description="Acyl-CoA oxidase/dehydrogenase middle" evidence="8">
    <location>
        <begin position="143"/>
        <end position="235"/>
    </location>
</feature>
<comment type="caution">
    <text evidence="10">The sequence shown here is derived from an EMBL/GenBank/DDBJ whole genome shotgun (WGS) entry which is preliminary data.</text>
</comment>
<dbReference type="GO" id="GO:0016627">
    <property type="term" value="F:oxidoreductase activity, acting on the CH-CH group of donors"/>
    <property type="evidence" value="ECO:0007669"/>
    <property type="project" value="InterPro"/>
</dbReference>
<dbReference type="Pfam" id="PF00441">
    <property type="entry name" value="Acyl-CoA_dh_1"/>
    <property type="match status" value="1"/>
</dbReference>
<dbReference type="InterPro" id="IPR036250">
    <property type="entry name" value="AcylCo_DH-like_C"/>
</dbReference>
<gene>
    <name evidence="10" type="ORF">HQ497_12270</name>
</gene>
<dbReference type="EMBL" id="JABMOJ010000463">
    <property type="protein sequence ID" value="NQV66128.1"/>
    <property type="molecule type" value="Genomic_DNA"/>
</dbReference>
<protein>
    <submittedName>
        <fullName evidence="10">Acyl-CoA dehydrogenase family protein</fullName>
    </submittedName>
</protein>
<dbReference type="GO" id="GO:0005886">
    <property type="term" value="C:plasma membrane"/>
    <property type="evidence" value="ECO:0007669"/>
    <property type="project" value="TreeGrafter"/>
</dbReference>
<dbReference type="FunFam" id="2.40.110.10:FF:000011">
    <property type="entry name" value="Acyl-CoA dehydrogenase FadE34"/>
    <property type="match status" value="1"/>
</dbReference>
<keyword evidence="3 6" id="KW-0285">Flavoprotein</keyword>
<evidence type="ECO:0000259" key="8">
    <source>
        <dbReference type="Pfam" id="PF02770"/>
    </source>
</evidence>
<comment type="similarity">
    <text evidence="2 6">Belongs to the acyl-CoA dehydrogenase family.</text>
</comment>
<evidence type="ECO:0000259" key="9">
    <source>
        <dbReference type="Pfam" id="PF02771"/>
    </source>
</evidence>
<feature type="domain" description="Acyl-CoA dehydrogenase/oxidase C-terminal" evidence="7">
    <location>
        <begin position="249"/>
        <end position="410"/>
    </location>
</feature>
<dbReference type="InterPro" id="IPR009100">
    <property type="entry name" value="AcylCoA_DH/oxidase_NM_dom_sf"/>
</dbReference>
<dbReference type="Gene3D" id="1.20.140.10">
    <property type="entry name" value="Butyryl-CoA Dehydrogenase, subunit A, domain 3"/>
    <property type="match status" value="1"/>
</dbReference>
<keyword evidence="5 6" id="KW-0560">Oxidoreductase</keyword>
<name>A0A972VYR6_9GAMM</name>
<dbReference type="InterPro" id="IPR006091">
    <property type="entry name" value="Acyl-CoA_Oxase/DH_mid-dom"/>
</dbReference>
<accession>A0A972VYR6</accession>
<comment type="cofactor">
    <cofactor evidence="1 6">
        <name>FAD</name>
        <dbReference type="ChEBI" id="CHEBI:57692"/>
    </cofactor>
</comment>
<dbReference type="Proteomes" id="UP000754644">
    <property type="component" value="Unassembled WGS sequence"/>
</dbReference>
<evidence type="ECO:0000313" key="11">
    <source>
        <dbReference type="Proteomes" id="UP000754644"/>
    </source>
</evidence>
<evidence type="ECO:0000256" key="2">
    <source>
        <dbReference type="ARBA" id="ARBA00009347"/>
    </source>
</evidence>